<feature type="compositionally biased region" description="Basic and acidic residues" evidence="16">
    <location>
        <begin position="135"/>
        <end position="144"/>
    </location>
</feature>
<keyword evidence="12" id="KW-0539">Nucleus</keyword>
<evidence type="ECO:0000259" key="18">
    <source>
        <dbReference type="PROSITE" id="PS51059"/>
    </source>
</evidence>
<keyword evidence="6" id="KW-0677">Repeat</keyword>
<evidence type="ECO:0000256" key="6">
    <source>
        <dbReference type="ARBA" id="ARBA00022737"/>
    </source>
</evidence>
<comment type="catalytic activity">
    <reaction evidence="14">
        <text>NAD(+) + (ADP-D-ribosyl)n-acceptor = nicotinamide + (ADP-D-ribosyl)n+1-acceptor + H(+).</text>
        <dbReference type="EC" id="2.4.2.30"/>
    </reaction>
</comment>
<dbReference type="SUPFAM" id="SSF142921">
    <property type="entry name" value="WGR domain-like"/>
    <property type="match status" value="1"/>
</dbReference>
<reference evidence="21" key="1">
    <citation type="journal article" date="2020" name="Stud. Mycol.">
        <title>101 Dothideomycetes genomes: a test case for predicting lifestyles and emergence of pathogens.</title>
        <authorList>
            <person name="Haridas S."/>
            <person name="Albert R."/>
            <person name="Binder M."/>
            <person name="Bloem J."/>
            <person name="Labutti K."/>
            <person name="Salamov A."/>
            <person name="Andreopoulos B."/>
            <person name="Baker S."/>
            <person name="Barry K."/>
            <person name="Bills G."/>
            <person name="Bluhm B."/>
            <person name="Cannon C."/>
            <person name="Castanera R."/>
            <person name="Culley D."/>
            <person name="Daum C."/>
            <person name="Ezra D."/>
            <person name="Gonzalez J."/>
            <person name="Henrissat B."/>
            <person name="Kuo A."/>
            <person name="Liang C."/>
            <person name="Lipzen A."/>
            <person name="Lutzoni F."/>
            <person name="Magnuson J."/>
            <person name="Mondo S."/>
            <person name="Nolan M."/>
            <person name="Ohm R."/>
            <person name="Pangilinan J."/>
            <person name="Park H.-J."/>
            <person name="Ramirez L."/>
            <person name="Alfaro M."/>
            <person name="Sun H."/>
            <person name="Tritt A."/>
            <person name="Yoshinaga Y."/>
            <person name="Zwiers L.-H."/>
            <person name="Turgeon B."/>
            <person name="Goodwin S."/>
            <person name="Spatafora J."/>
            <person name="Crous P."/>
            <person name="Grigoriev I."/>
        </authorList>
    </citation>
    <scope>NUCLEOTIDE SEQUENCE</scope>
    <source>
        <strain evidence="21">CBS 260.36</strain>
    </source>
</reference>
<comment type="caution">
    <text evidence="21">The sequence shown here is derived from an EMBL/GenBank/DDBJ whole genome shotgun (WGS) entry which is preliminary data.</text>
</comment>
<accession>A0A9P4J7A9</accession>
<evidence type="ECO:0000256" key="4">
    <source>
        <dbReference type="ARBA" id="ARBA00022695"/>
    </source>
</evidence>
<dbReference type="FunFam" id="2.20.140.10:FF:000001">
    <property type="entry name" value="Poly [ADP-ribose] polymerase"/>
    <property type="match status" value="1"/>
</dbReference>
<keyword evidence="10 15" id="KW-0520">NAD</keyword>
<dbReference type="SUPFAM" id="SSF56399">
    <property type="entry name" value="ADP-ribosylation"/>
    <property type="match status" value="1"/>
</dbReference>
<evidence type="ECO:0000256" key="10">
    <source>
        <dbReference type="ARBA" id="ARBA00023027"/>
    </source>
</evidence>
<dbReference type="InterPro" id="IPR036616">
    <property type="entry name" value="Poly(ADP-ribose)pol_reg_dom_sf"/>
</dbReference>
<evidence type="ECO:0000256" key="15">
    <source>
        <dbReference type="RuleBase" id="RU362114"/>
    </source>
</evidence>
<dbReference type="FunFam" id="1.20.142.10:FF:000002">
    <property type="entry name" value="Poly [ADP-ribose] polymerase"/>
    <property type="match status" value="1"/>
</dbReference>
<dbReference type="GO" id="GO:0003950">
    <property type="term" value="F:NAD+ poly-ADP-ribosyltransferase activity"/>
    <property type="evidence" value="ECO:0007669"/>
    <property type="project" value="UniProtKB-UniRule"/>
</dbReference>
<dbReference type="GO" id="GO:0003677">
    <property type="term" value="F:DNA binding"/>
    <property type="evidence" value="ECO:0007669"/>
    <property type="project" value="UniProtKB-KW"/>
</dbReference>
<dbReference type="Gene3D" id="2.20.140.10">
    <property type="entry name" value="WGR domain"/>
    <property type="match status" value="1"/>
</dbReference>
<dbReference type="InterPro" id="IPR004102">
    <property type="entry name" value="Poly(ADP-ribose)pol_reg_dom"/>
</dbReference>
<dbReference type="GO" id="GO:0008270">
    <property type="term" value="F:zinc ion binding"/>
    <property type="evidence" value="ECO:0007669"/>
    <property type="project" value="UniProtKB-KW"/>
</dbReference>
<dbReference type="InterPro" id="IPR001357">
    <property type="entry name" value="BRCT_dom"/>
</dbReference>
<dbReference type="InterPro" id="IPR036420">
    <property type="entry name" value="BRCT_dom_sf"/>
</dbReference>
<dbReference type="CDD" id="cd07997">
    <property type="entry name" value="WGR_PARP"/>
    <property type="match status" value="1"/>
</dbReference>
<sequence>MPSATRSKPASTPTATAKTLPLSDCEIALTGNFPNYSQADLLSLVATLGAKPVKSITRDATHLIATQNDFNKQFTKVAEAKNRGIFIVSLEWLLESEKANARQSELQYFLTSQPTGVPVSSKTNKRMAATSSPEPEPKKVKLDDSDIATPNSGGPQVTRNSSVQIPVDEGCSLTGYGVHVDDDGGIWDAALNQTNAGNNNNKFFRIQVLVGPSKHCQTWTRWGRVGERGQSKILGDGSMGDAIKNFEKKFREKSGLPWNDRMAAPKKGKYVYVERSYEPDDEDGREAGNDDAAESSTSKIDPTPASTLSMPVQNLMELIFNQQYFADAMSDMNYDAKKMPLGKLSKAMMMRGYETLKAISAKVSNPIPVANEPTIEELSNLFYSYIPHAFGRNRPPIISTQFMVKREIELLDNLADMKDAANIMKTRIDAIDSVHPLDHQYHALCMQEMTPLLHESSEHQLLEQYLMQTRGHTHSADYKVETIFRIERQGENTRFDASPFAGPVRDRRLLWHGSRVTNFGGILSQGLRIAPPEAPVSGYMFGKGIYLADMSSKSAGYCASYLSGGTALLLLCEAELGNPMQELVNADYDAGDHAKAKGAWSTWGKGSTGPSQWEDASCIHESLRGAMIPSTKQAPPGPTAVPGACLQYNEYICYDVAQVRLRYLFRVKMD</sequence>
<feature type="domain" description="PARP catalytic" evidence="18">
    <location>
        <begin position="435"/>
        <end position="670"/>
    </location>
</feature>
<evidence type="ECO:0000256" key="9">
    <source>
        <dbReference type="ARBA" id="ARBA00022833"/>
    </source>
</evidence>
<name>A0A9P4J7A9_9PEZI</name>
<feature type="compositionally biased region" description="Acidic residues" evidence="16">
    <location>
        <begin position="279"/>
        <end position="293"/>
    </location>
</feature>
<evidence type="ECO:0000256" key="5">
    <source>
        <dbReference type="ARBA" id="ARBA00022723"/>
    </source>
</evidence>
<gene>
    <name evidence="21" type="ORF">K461DRAFT_237772</name>
</gene>
<evidence type="ECO:0000259" key="20">
    <source>
        <dbReference type="PROSITE" id="PS51977"/>
    </source>
</evidence>
<feature type="compositionally biased region" description="Polar residues" evidence="16">
    <location>
        <begin position="148"/>
        <end position="163"/>
    </location>
</feature>
<dbReference type="Gene3D" id="1.20.142.10">
    <property type="entry name" value="Poly(ADP-ribose) polymerase, regulatory domain"/>
    <property type="match status" value="1"/>
</dbReference>
<dbReference type="Pfam" id="PF00533">
    <property type="entry name" value="BRCT"/>
    <property type="match status" value="1"/>
</dbReference>
<feature type="domain" description="WGR" evidence="20">
    <location>
        <begin position="175"/>
        <end position="270"/>
    </location>
</feature>
<keyword evidence="3 15" id="KW-0808">Transferase</keyword>
<evidence type="ECO:0000259" key="19">
    <source>
        <dbReference type="PROSITE" id="PS51060"/>
    </source>
</evidence>
<dbReference type="EMBL" id="ML996083">
    <property type="protein sequence ID" value="KAF2154510.1"/>
    <property type="molecule type" value="Genomic_DNA"/>
</dbReference>
<evidence type="ECO:0000256" key="7">
    <source>
        <dbReference type="ARBA" id="ARBA00022765"/>
    </source>
</evidence>
<evidence type="ECO:0000256" key="2">
    <source>
        <dbReference type="ARBA" id="ARBA00022676"/>
    </source>
</evidence>
<proteinExistence type="inferred from homology"/>
<dbReference type="Gene3D" id="3.40.50.10190">
    <property type="entry name" value="BRCT domain"/>
    <property type="match status" value="1"/>
</dbReference>
<dbReference type="SUPFAM" id="SSF52113">
    <property type="entry name" value="BRCT domain"/>
    <property type="match status" value="1"/>
</dbReference>
<evidence type="ECO:0000256" key="11">
    <source>
        <dbReference type="ARBA" id="ARBA00023125"/>
    </source>
</evidence>
<dbReference type="EC" id="2.4.2.-" evidence="15"/>
<dbReference type="SMART" id="SM00773">
    <property type="entry name" value="WGR"/>
    <property type="match status" value="1"/>
</dbReference>
<dbReference type="PROSITE" id="PS50172">
    <property type="entry name" value="BRCT"/>
    <property type="match status" value="1"/>
</dbReference>
<feature type="region of interest" description="Disordered" evidence="16">
    <location>
        <begin position="278"/>
        <end position="306"/>
    </location>
</feature>
<keyword evidence="5" id="KW-0479">Metal-binding</keyword>
<keyword evidence="11" id="KW-0238">DNA-binding</keyword>
<dbReference type="PROSITE" id="PS51059">
    <property type="entry name" value="PARP_CATALYTIC"/>
    <property type="match status" value="1"/>
</dbReference>
<feature type="compositionally biased region" description="Polar residues" evidence="16">
    <location>
        <begin position="294"/>
        <end position="306"/>
    </location>
</feature>
<keyword evidence="7" id="KW-0013">ADP-ribosylation</keyword>
<evidence type="ECO:0000256" key="3">
    <source>
        <dbReference type="ARBA" id="ARBA00022679"/>
    </source>
</evidence>
<dbReference type="PROSITE" id="PS51977">
    <property type="entry name" value="WGR"/>
    <property type="match status" value="1"/>
</dbReference>
<dbReference type="InterPro" id="IPR036930">
    <property type="entry name" value="WGR_dom_sf"/>
</dbReference>
<dbReference type="InterPro" id="IPR050800">
    <property type="entry name" value="ARTD/PARP"/>
</dbReference>
<dbReference type="GO" id="GO:0006302">
    <property type="term" value="P:double-strand break repair"/>
    <property type="evidence" value="ECO:0007669"/>
    <property type="project" value="TreeGrafter"/>
</dbReference>
<evidence type="ECO:0000256" key="12">
    <source>
        <dbReference type="ARBA" id="ARBA00023242"/>
    </source>
</evidence>
<dbReference type="SUPFAM" id="SSF47587">
    <property type="entry name" value="Domain of poly(ADP-ribose) polymerase"/>
    <property type="match status" value="1"/>
</dbReference>
<evidence type="ECO:0000256" key="13">
    <source>
        <dbReference type="ARBA" id="ARBA00024347"/>
    </source>
</evidence>
<dbReference type="SMART" id="SM00292">
    <property type="entry name" value="BRCT"/>
    <property type="match status" value="1"/>
</dbReference>
<keyword evidence="8" id="KW-0863">Zinc-finger</keyword>
<dbReference type="CDD" id="cd01437">
    <property type="entry name" value="parp_like"/>
    <property type="match status" value="1"/>
</dbReference>
<dbReference type="InterPro" id="IPR012317">
    <property type="entry name" value="Poly(ADP-ribose)pol_cat_dom"/>
</dbReference>
<keyword evidence="4" id="KW-0548">Nucleotidyltransferase</keyword>
<dbReference type="AlphaFoldDB" id="A0A9P4J7A9"/>
<feature type="domain" description="PARP alpha-helical" evidence="19">
    <location>
        <begin position="305"/>
        <end position="425"/>
    </location>
</feature>
<dbReference type="PROSITE" id="PS51060">
    <property type="entry name" value="PARP_ALPHA_HD"/>
    <property type="match status" value="1"/>
</dbReference>
<dbReference type="Pfam" id="PF00644">
    <property type="entry name" value="PARP"/>
    <property type="match status" value="1"/>
</dbReference>
<dbReference type="PANTHER" id="PTHR10459">
    <property type="entry name" value="DNA LIGASE"/>
    <property type="match status" value="1"/>
</dbReference>
<dbReference type="GO" id="GO:0016779">
    <property type="term" value="F:nucleotidyltransferase activity"/>
    <property type="evidence" value="ECO:0007669"/>
    <property type="project" value="UniProtKB-KW"/>
</dbReference>
<evidence type="ECO:0000256" key="16">
    <source>
        <dbReference type="SAM" id="MobiDB-lite"/>
    </source>
</evidence>
<evidence type="ECO:0000256" key="8">
    <source>
        <dbReference type="ARBA" id="ARBA00022771"/>
    </source>
</evidence>
<dbReference type="Proteomes" id="UP000799439">
    <property type="component" value="Unassembled WGS sequence"/>
</dbReference>
<keyword evidence="9" id="KW-0862">Zinc</keyword>
<organism evidence="21 22">
    <name type="scientific">Myriangium duriaei CBS 260.36</name>
    <dbReference type="NCBI Taxonomy" id="1168546"/>
    <lineage>
        <taxon>Eukaryota</taxon>
        <taxon>Fungi</taxon>
        <taxon>Dikarya</taxon>
        <taxon>Ascomycota</taxon>
        <taxon>Pezizomycotina</taxon>
        <taxon>Dothideomycetes</taxon>
        <taxon>Dothideomycetidae</taxon>
        <taxon>Myriangiales</taxon>
        <taxon>Myriangiaceae</taxon>
        <taxon>Myriangium</taxon>
    </lineage>
</organism>
<dbReference type="Gene3D" id="3.90.228.10">
    <property type="match status" value="1"/>
</dbReference>
<evidence type="ECO:0000259" key="17">
    <source>
        <dbReference type="PROSITE" id="PS50172"/>
    </source>
</evidence>
<feature type="domain" description="BRCT" evidence="17">
    <location>
        <begin position="17"/>
        <end position="110"/>
    </location>
</feature>
<keyword evidence="2 15" id="KW-0328">Glycosyltransferase</keyword>
<protein>
    <recommendedName>
        <fullName evidence="15">Poly [ADP-ribose] polymerase</fullName>
        <shortName evidence="15">PARP</shortName>
        <ecNumber evidence="15">2.4.2.-</ecNumber>
    </recommendedName>
</protein>
<dbReference type="OrthoDB" id="2017365at2759"/>
<feature type="region of interest" description="Disordered" evidence="16">
    <location>
        <begin position="115"/>
        <end position="163"/>
    </location>
</feature>
<evidence type="ECO:0000313" key="22">
    <source>
        <dbReference type="Proteomes" id="UP000799439"/>
    </source>
</evidence>
<dbReference type="Pfam" id="PF02877">
    <property type="entry name" value="PARP_reg"/>
    <property type="match status" value="1"/>
</dbReference>
<comment type="subcellular location">
    <subcellularLocation>
        <location evidence="1">Nucleus</location>
    </subcellularLocation>
</comment>
<evidence type="ECO:0000313" key="21">
    <source>
        <dbReference type="EMBL" id="KAF2154510.1"/>
    </source>
</evidence>
<evidence type="ECO:0000256" key="1">
    <source>
        <dbReference type="ARBA" id="ARBA00004123"/>
    </source>
</evidence>
<dbReference type="GO" id="GO:0070212">
    <property type="term" value="P:protein poly-ADP-ribosylation"/>
    <property type="evidence" value="ECO:0007669"/>
    <property type="project" value="TreeGrafter"/>
</dbReference>
<dbReference type="InterPro" id="IPR008893">
    <property type="entry name" value="WGR_domain"/>
</dbReference>
<comment type="similarity">
    <text evidence="13">Belongs to the ARTD/PARP family.</text>
</comment>
<dbReference type="GO" id="GO:0005730">
    <property type="term" value="C:nucleolus"/>
    <property type="evidence" value="ECO:0007669"/>
    <property type="project" value="TreeGrafter"/>
</dbReference>
<dbReference type="GO" id="GO:1990404">
    <property type="term" value="F:NAD+-protein mono-ADP-ribosyltransferase activity"/>
    <property type="evidence" value="ECO:0007669"/>
    <property type="project" value="TreeGrafter"/>
</dbReference>
<dbReference type="PANTHER" id="PTHR10459:SF60">
    <property type="entry name" value="POLY [ADP-RIBOSE] POLYMERASE 2"/>
    <property type="match status" value="1"/>
</dbReference>
<evidence type="ECO:0000256" key="14">
    <source>
        <dbReference type="ARBA" id="ARBA00033987"/>
    </source>
</evidence>
<dbReference type="Pfam" id="PF05406">
    <property type="entry name" value="WGR"/>
    <property type="match status" value="1"/>
</dbReference>
<keyword evidence="22" id="KW-1185">Reference proteome</keyword>